<dbReference type="EMBL" id="CP020771">
    <property type="protein sequence ID" value="ARI84575.1"/>
    <property type="molecule type" value="Genomic_DNA"/>
</dbReference>
<dbReference type="Proteomes" id="UP000192439">
    <property type="component" value="Chromosome"/>
</dbReference>
<organism evidence="1 2">
    <name type="scientific">Microcystis aeruginosa PCC 7806SL</name>
    <dbReference type="NCBI Taxonomy" id="1903187"/>
    <lineage>
        <taxon>Bacteria</taxon>
        <taxon>Bacillati</taxon>
        <taxon>Cyanobacteriota</taxon>
        <taxon>Cyanophyceae</taxon>
        <taxon>Oscillatoriophycideae</taxon>
        <taxon>Chroococcales</taxon>
        <taxon>Microcystaceae</taxon>
        <taxon>Microcystis</taxon>
    </lineage>
</organism>
<evidence type="ECO:0000313" key="1">
    <source>
        <dbReference type="EMBL" id="ARI84575.1"/>
    </source>
</evidence>
<sequence length="53" mass="6038">MAGIEGLRIKNYRALKDITLGKLWNANSDLNRPNVFDLPINFSSFPLGLIEQY</sequence>
<name>A0AB33BZA3_MICA7</name>
<evidence type="ECO:0000313" key="2">
    <source>
        <dbReference type="Proteomes" id="UP000192439"/>
    </source>
</evidence>
<reference evidence="1 2" key="1">
    <citation type="journal article" date="2018" name="Harmful Algae">
        <title>The highly heterogeneous methylated genomes and diverse restriction-modification systems of bloom-forming Microcystis.</title>
        <authorList>
            <person name="Zhao L."/>
            <person name="Song Y."/>
            <person name="Li L."/>
            <person name="Gan N."/>
            <person name="Brand J.J."/>
            <person name="Song L."/>
        </authorList>
    </citation>
    <scope>NUCLEOTIDE SEQUENCE [LARGE SCALE GENOMIC DNA]</scope>
    <source>
        <strain evidence="1 2">PCC 7806SL</strain>
    </source>
</reference>
<gene>
    <name evidence="1" type="ORF">BH695_5296</name>
</gene>
<protein>
    <submittedName>
        <fullName evidence="1">Uncharacterized protein</fullName>
    </submittedName>
</protein>
<accession>A0AB33BZA3</accession>
<dbReference type="AlphaFoldDB" id="A0AB33BZA3"/>
<keyword evidence="2" id="KW-1185">Reference proteome</keyword>
<proteinExistence type="predicted"/>